<accession>A0A917HUU7</accession>
<dbReference type="EMBL" id="BMJW01000001">
    <property type="protein sequence ID" value="GGG89984.1"/>
    <property type="molecule type" value="Genomic_DNA"/>
</dbReference>
<keyword evidence="1" id="KW-0472">Membrane</keyword>
<feature type="transmembrane region" description="Helical" evidence="1">
    <location>
        <begin position="70"/>
        <end position="90"/>
    </location>
</feature>
<gene>
    <name evidence="2" type="ORF">GCM10011416_03190</name>
</gene>
<feature type="transmembrane region" description="Helical" evidence="1">
    <location>
        <begin position="96"/>
        <end position="114"/>
    </location>
</feature>
<evidence type="ECO:0000256" key="1">
    <source>
        <dbReference type="SAM" id="Phobius"/>
    </source>
</evidence>
<feature type="transmembrane region" description="Helical" evidence="1">
    <location>
        <begin position="30"/>
        <end position="49"/>
    </location>
</feature>
<organism evidence="2 3">
    <name type="scientific">Polaribacter pacificus</name>
    <dbReference type="NCBI Taxonomy" id="1775173"/>
    <lineage>
        <taxon>Bacteria</taxon>
        <taxon>Pseudomonadati</taxon>
        <taxon>Bacteroidota</taxon>
        <taxon>Flavobacteriia</taxon>
        <taxon>Flavobacteriales</taxon>
        <taxon>Flavobacteriaceae</taxon>
    </lineage>
</organism>
<reference evidence="2" key="1">
    <citation type="journal article" date="2014" name="Int. J. Syst. Evol. Microbiol.">
        <title>Complete genome sequence of Corynebacterium casei LMG S-19264T (=DSM 44701T), isolated from a smear-ripened cheese.</title>
        <authorList>
            <consortium name="US DOE Joint Genome Institute (JGI-PGF)"/>
            <person name="Walter F."/>
            <person name="Albersmeier A."/>
            <person name="Kalinowski J."/>
            <person name="Ruckert C."/>
        </authorList>
    </citation>
    <scope>NUCLEOTIDE SEQUENCE</scope>
    <source>
        <strain evidence="2">CGMCC 1.15763</strain>
    </source>
</reference>
<evidence type="ECO:0000313" key="3">
    <source>
        <dbReference type="Proteomes" id="UP000633278"/>
    </source>
</evidence>
<evidence type="ECO:0000313" key="2">
    <source>
        <dbReference type="EMBL" id="GGG89984.1"/>
    </source>
</evidence>
<keyword evidence="1" id="KW-1133">Transmembrane helix</keyword>
<comment type="caution">
    <text evidence="2">The sequence shown here is derived from an EMBL/GenBank/DDBJ whole genome shotgun (WGS) entry which is preliminary data.</text>
</comment>
<protein>
    <submittedName>
        <fullName evidence="2">Uncharacterized protein</fullName>
    </submittedName>
</protein>
<dbReference type="AlphaFoldDB" id="A0A917HUU7"/>
<keyword evidence="1" id="KW-0812">Transmembrane</keyword>
<dbReference type="Proteomes" id="UP000633278">
    <property type="component" value="Unassembled WGS sequence"/>
</dbReference>
<feature type="transmembrane region" description="Helical" evidence="1">
    <location>
        <begin position="121"/>
        <end position="143"/>
    </location>
</feature>
<name>A0A917HUU7_9FLAO</name>
<proteinExistence type="predicted"/>
<reference evidence="2" key="2">
    <citation type="submission" date="2020-09" db="EMBL/GenBank/DDBJ databases">
        <authorList>
            <person name="Sun Q."/>
            <person name="Zhou Y."/>
        </authorList>
    </citation>
    <scope>NUCLEOTIDE SEQUENCE</scope>
    <source>
        <strain evidence="2">CGMCC 1.15763</strain>
    </source>
</reference>
<sequence>MIGAVITKTLVSDDFESSWLSFIPRENVKYSIAAVLILVLFTSLLTLFLKAKENVNELGFILWNETTKKSVWQIVILFLFGFIVANKLYNLNYEDMVTPMFLFGYGILVSLLNYTKYKSLYLFALICSLIGVVAFFFPAYWFVALMLLGLNHIIHGIIHRS</sequence>
<keyword evidence="3" id="KW-1185">Reference proteome</keyword>